<evidence type="ECO:0000256" key="4">
    <source>
        <dbReference type="ARBA" id="ARBA00023136"/>
    </source>
</evidence>
<dbReference type="PROSITE" id="PS50850">
    <property type="entry name" value="MFS"/>
    <property type="match status" value="1"/>
</dbReference>
<comment type="subcellular location">
    <subcellularLocation>
        <location evidence="1">Membrane</location>
        <topology evidence="1">Multi-pass membrane protein</topology>
    </subcellularLocation>
</comment>
<dbReference type="Pfam" id="PF07690">
    <property type="entry name" value="MFS_1"/>
    <property type="match status" value="1"/>
</dbReference>
<evidence type="ECO:0000256" key="2">
    <source>
        <dbReference type="ARBA" id="ARBA00022692"/>
    </source>
</evidence>
<feature type="transmembrane region" description="Helical" evidence="5">
    <location>
        <begin position="20"/>
        <end position="45"/>
    </location>
</feature>
<feature type="non-terminal residue" evidence="7">
    <location>
        <position position="118"/>
    </location>
</feature>
<feature type="domain" description="Major facilitator superfamily (MFS) profile" evidence="6">
    <location>
        <begin position="1"/>
        <end position="118"/>
    </location>
</feature>
<dbReference type="AlphaFoldDB" id="A0A6J4JXS7"/>
<keyword evidence="4 5" id="KW-0472">Membrane</keyword>
<dbReference type="Gene3D" id="1.20.1720.10">
    <property type="entry name" value="Multidrug resistance protein D"/>
    <property type="match status" value="1"/>
</dbReference>
<dbReference type="InterPro" id="IPR020846">
    <property type="entry name" value="MFS_dom"/>
</dbReference>
<proteinExistence type="predicted"/>
<keyword evidence="2 5" id="KW-0812">Transmembrane</keyword>
<reference evidence="7" key="1">
    <citation type="submission" date="2020-02" db="EMBL/GenBank/DDBJ databases">
        <authorList>
            <person name="Meier V. D."/>
        </authorList>
    </citation>
    <scope>NUCLEOTIDE SEQUENCE</scope>
    <source>
        <strain evidence="7">AVDCRST_MAG11</strain>
    </source>
</reference>
<dbReference type="InterPro" id="IPR036259">
    <property type="entry name" value="MFS_trans_sf"/>
</dbReference>
<dbReference type="GO" id="GO:0016020">
    <property type="term" value="C:membrane"/>
    <property type="evidence" value="ECO:0007669"/>
    <property type="project" value="UniProtKB-SubCell"/>
</dbReference>
<organism evidence="7">
    <name type="scientific">uncultured Gemmatimonadaceae bacterium</name>
    <dbReference type="NCBI Taxonomy" id="246130"/>
    <lineage>
        <taxon>Bacteria</taxon>
        <taxon>Pseudomonadati</taxon>
        <taxon>Gemmatimonadota</taxon>
        <taxon>Gemmatimonadia</taxon>
        <taxon>Gemmatimonadales</taxon>
        <taxon>Gemmatimonadaceae</taxon>
        <taxon>environmental samples</taxon>
    </lineage>
</organism>
<evidence type="ECO:0000259" key="6">
    <source>
        <dbReference type="PROSITE" id="PS50850"/>
    </source>
</evidence>
<dbReference type="EMBL" id="CADCTU010000014">
    <property type="protein sequence ID" value="CAA9290084.1"/>
    <property type="molecule type" value="Genomic_DNA"/>
</dbReference>
<evidence type="ECO:0000256" key="5">
    <source>
        <dbReference type="SAM" id="Phobius"/>
    </source>
</evidence>
<evidence type="ECO:0000313" key="7">
    <source>
        <dbReference type="EMBL" id="CAA9290084.1"/>
    </source>
</evidence>
<evidence type="ECO:0000256" key="1">
    <source>
        <dbReference type="ARBA" id="ARBA00004141"/>
    </source>
</evidence>
<dbReference type="PANTHER" id="PTHR42718:SF42">
    <property type="entry name" value="EXPORT PROTEIN"/>
    <property type="match status" value="1"/>
</dbReference>
<dbReference type="InterPro" id="IPR011701">
    <property type="entry name" value="MFS"/>
</dbReference>
<dbReference type="PANTHER" id="PTHR42718">
    <property type="entry name" value="MAJOR FACILITATOR SUPERFAMILY MULTIDRUG TRANSPORTER MFSC"/>
    <property type="match status" value="1"/>
</dbReference>
<sequence>MTVLDAQMLGVALPGIARDLGIAPASATWLLNAYQLAVVSTLLPMASLGEILGFRRVYLAGLGVFAAASVGAAFAPGFGALVAFRVLQGLGAAAVMSLTAGMIRHTFPQAQLGRAIGI</sequence>
<protein>
    <recommendedName>
        <fullName evidence="6">Major facilitator superfamily (MFS) profile domain-containing protein</fullName>
    </recommendedName>
</protein>
<keyword evidence="3 5" id="KW-1133">Transmembrane helix</keyword>
<name>A0A6J4JXS7_9BACT</name>
<accession>A0A6J4JXS7</accession>
<feature type="transmembrane region" description="Helical" evidence="5">
    <location>
        <begin position="57"/>
        <end position="76"/>
    </location>
</feature>
<dbReference type="SUPFAM" id="SSF103473">
    <property type="entry name" value="MFS general substrate transporter"/>
    <property type="match status" value="1"/>
</dbReference>
<feature type="transmembrane region" description="Helical" evidence="5">
    <location>
        <begin position="82"/>
        <end position="103"/>
    </location>
</feature>
<dbReference type="GO" id="GO:0022857">
    <property type="term" value="F:transmembrane transporter activity"/>
    <property type="evidence" value="ECO:0007669"/>
    <property type="project" value="InterPro"/>
</dbReference>
<evidence type="ECO:0000256" key="3">
    <source>
        <dbReference type="ARBA" id="ARBA00022989"/>
    </source>
</evidence>
<gene>
    <name evidence="7" type="ORF">AVDCRST_MAG11-49</name>
</gene>